<protein>
    <recommendedName>
        <fullName evidence="4">Secreted protein</fullName>
    </recommendedName>
</protein>
<dbReference type="AlphaFoldDB" id="A0AAP0NX68"/>
<keyword evidence="3" id="KW-1185">Reference proteome</keyword>
<name>A0AAP0NX68_9MAGN</name>
<evidence type="ECO:0008006" key="4">
    <source>
        <dbReference type="Google" id="ProtNLM"/>
    </source>
</evidence>
<feature type="signal peptide" evidence="1">
    <location>
        <begin position="1"/>
        <end position="20"/>
    </location>
</feature>
<sequence length="82" mass="9261">MMMLPAWLPILLVLISSSTSSSSSSSQRLGLACTNSMYNNFHPLQFLLILIKKDEEKKGKEEKQKSGVSSFLFILFSLCFRI</sequence>
<comment type="caution">
    <text evidence="2">The sequence shown here is derived from an EMBL/GenBank/DDBJ whole genome shotgun (WGS) entry which is preliminary data.</text>
</comment>
<gene>
    <name evidence="2" type="ORF">Syun_020010</name>
</gene>
<evidence type="ECO:0000313" key="3">
    <source>
        <dbReference type="Proteomes" id="UP001420932"/>
    </source>
</evidence>
<accession>A0AAP0NX68</accession>
<proteinExistence type="predicted"/>
<evidence type="ECO:0000256" key="1">
    <source>
        <dbReference type="SAM" id="SignalP"/>
    </source>
</evidence>
<reference evidence="2 3" key="1">
    <citation type="submission" date="2024-01" db="EMBL/GenBank/DDBJ databases">
        <title>Genome assemblies of Stephania.</title>
        <authorList>
            <person name="Yang L."/>
        </authorList>
    </citation>
    <scope>NUCLEOTIDE SEQUENCE [LARGE SCALE GENOMIC DNA]</scope>
    <source>
        <strain evidence="2">YNDBR</strain>
        <tissue evidence="2">Leaf</tissue>
    </source>
</reference>
<feature type="chain" id="PRO_5042942689" description="Secreted protein" evidence="1">
    <location>
        <begin position="21"/>
        <end position="82"/>
    </location>
</feature>
<dbReference type="Proteomes" id="UP001420932">
    <property type="component" value="Unassembled WGS sequence"/>
</dbReference>
<evidence type="ECO:0000313" key="2">
    <source>
        <dbReference type="EMBL" id="KAK9122393.1"/>
    </source>
</evidence>
<organism evidence="2 3">
    <name type="scientific">Stephania yunnanensis</name>
    <dbReference type="NCBI Taxonomy" id="152371"/>
    <lineage>
        <taxon>Eukaryota</taxon>
        <taxon>Viridiplantae</taxon>
        <taxon>Streptophyta</taxon>
        <taxon>Embryophyta</taxon>
        <taxon>Tracheophyta</taxon>
        <taxon>Spermatophyta</taxon>
        <taxon>Magnoliopsida</taxon>
        <taxon>Ranunculales</taxon>
        <taxon>Menispermaceae</taxon>
        <taxon>Menispermoideae</taxon>
        <taxon>Cissampelideae</taxon>
        <taxon>Stephania</taxon>
    </lineage>
</organism>
<dbReference type="EMBL" id="JBBNAF010000008">
    <property type="protein sequence ID" value="KAK9122393.1"/>
    <property type="molecule type" value="Genomic_DNA"/>
</dbReference>
<keyword evidence="1" id="KW-0732">Signal</keyword>